<protein>
    <submittedName>
        <fullName evidence="3">Uncharacterized protein</fullName>
    </submittedName>
</protein>
<dbReference type="EMBL" id="KN839397">
    <property type="protein sequence ID" value="KIJ89856.1"/>
    <property type="molecule type" value="Genomic_DNA"/>
</dbReference>
<sequence>MRSSNAKDPGLHTGMAYFPTDQPYREHVLKYASQKDISTCSGFKTLAHAETKFSAGLRSTGVGMALCARHEIVRGGGVADLQKGERYCNMDYILLSALAPLLVASVFISYDIACQFKLKFEERMAKLPTEIQLPPGVNYDWGIPKCHCPMHKVSCQAPHSLNFKTGVGRTDGEGIERSWSELNRVANSTKEMGPGSHHDTLDNHIGHHNFRKYVGLGRSLHSRLVLAMAEQKRQKQIFDDFTASLTPEVEKLWTTRILEWERDSKKPNHYVAIVTHASQDEVKKQLLQEEIAAVKAGIPQLHVTGPTAFISLALLVEENQRRICWDARHPNELTASQDNEIQRRRLLLLRQLKHFRNLQVVYMPAASLMLSQQEEGRREAESSEAETEDMHRGKDVEHEPLWLPSALPENHLKHNCDKNLIAIESRLRRAQCEDTLDKIRSLQRGRLSFISFRNRNIRHQNPNTRAQDTLNRLEDKSNALAVKYRMARVALLKLVGPGDWENQLRELNHGDLTTPDGHEISIEDPDHPFGADGRELSKKKRANIEKGLGQGKKVVSWIWTTAQSIVGGSDAVLHEAVMVEWAKARARRLRWWEEVHLLKEEMRRVRQSLEWKALWWEERQVGWEGLDDAGRDGVRAYAVRQANLQCALHARFSCWWDKPLVPLISQDDSGEVPSYIVDPVLEELVEDDDA</sequence>
<keyword evidence="2" id="KW-1133">Transmembrane helix</keyword>
<evidence type="ECO:0000256" key="2">
    <source>
        <dbReference type="SAM" id="Phobius"/>
    </source>
</evidence>
<keyword evidence="2" id="KW-0812">Transmembrane</keyword>
<dbReference type="AlphaFoldDB" id="A0A0C9WWZ2"/>
<evidence type="ECO:0000313" key="3">
    <source>
        <dbReference type="EMBL" id="KIJ89856.1"/>
    </source>
</evidence>
<proteinExistence type="predicted"/>
<dbReference type="PANTHER" id="PTHR33104">
    <property type="entry name" value="SI:DKEY-29D5.2"/>
    <property type="match status" value="1"/>
</dbReference>
<reference evidence="4" key="2">
    <citation type="submission" date="2015-01" db="EMBL/GenBank/DDBJ databases">
        <title>Evolutionary Origins and Diversification of the Mycorrhizal Mutualists.</title>
        <authorList>
            <consortium name="DOE Joint Genome Institute"/>
            <consortium name="Mycorrhizal Genomics Consortium"/>
            <person name="Kohler A."/>
            <person name="Kuo A."/>
            <person name="Nagy L.G."/>
            <person name="Floudas D."/>
            <person name="Copeland A."/>
            <person name="Barry K.W."/>
            <person name="Cichocki N."/>
            <person name="Veneault-Fourrey C."/>
            <person name="LaButti K."/>
            <person name="Lindquist E.A."/>
            <person name="Lipzen A."/>
            <person name="Lundell T."/>
            <person name="Morin E."/>
            <person name="Murat C."/>
            <person name="Riley R."/>
            <person name="Ohm R."/>
            <person name="Sun H."/>
            <person name="Tunlid A."/>
            <person name="Henrissat B."/>
            <person name="Grigoriev I.V."/>
            <person name="Hibbett D.S."/>
            <person name="Martin F."/>
        </authorList>
    </citation>
    <scope>NUCLEOTIDE SEQUENCE [LARGE SCALE GENOMIC DNA]</scope>
    <source>
        <strain evidence="4">LaAM-08-1</strain>
    </source>
</reference>
<feature type="transmembrane region" description="Helical" evidence="2">
    <location>
        <begin position="92"/>
        <end position="110"/>
    </location>
</feature>
<reference evidence="3 4" key="1">
    <citation type="submission" date="2014-04" db="EMBL/GenBank/DDBJ databases">
        <authorList>
            <consortium name="DOE Joint Genome Institute"/>
            <person name="Kuo A."/>
            <person name="Kohler A."/>
            <person name="Nagy L.G."/>
            <person name="Floudas D."/>
            <person name="Copeland A."/>
            <person name="Barry K.W."/>
            <person name="Cichocki N."/>
            <person name="Veneault-Fourrey C."/>
            <person name="LaButti K."/>
            <person name="Lindquist E.A."/>
            <person name="Lipzen A."/>
            <person name="Lundell T."/>
            <person name="Morin E."/>
            <person name="Murat C."/>
            <person name="Sun H."/>
            <person name="Tunlid A."/>
            <person name="Henrissat B."/>
            <person name="Grigoriev I.V."/>
            <person name="Hibbett D.S."/>
            <person name="Martin F."/>
            <person name="Nordberg H.P."/>
            <person name="Cantor M.N."/>
            <person name="Hua S.X."/>
        </authorList>
    </citation>
    <scope>NUCLEOTIDE SEQUENCE [LARGE SCALE GENOMIC DNA]</scope>
    <source>
        <strain evidence="3 4">LaAM-08-1</strain>
    </source>
</reference>
<dbReference type="OrthoDB" id="3257338at2759"/>
<evidence type="ECO:0000256" key="1">
    <source>
        <dbReference type="SAM" id="MobiDB-lite"/>
    </source>
</evidence>
<keyword evidence="2" id="KW-0472">Membrane</keyword>
<dbReference type="PANTHER" id="PTHR33104:SF2">
    <property type="entry name" value="CXC3 LIKE CYSTEINE CLUSTER DOMAIN-CONTAINING PROTEIN"/>
    <property type="match status" value="1"/>
</dbReference>
<dbReference type="HOGENOM" id="CLU_003703_13_3_1"/>
<gene>
    <name evidence="3" type="ORF">K443DRAFT_15743</name>
</gene>
<keyword evidence="4" id="KW-1185">Reference proteome</keyword>
<dbReference type="InterPro" id="IPR040521">
    <property type="entry name" value="KDZ"/>
</dbReference>
<dbReference type="Proteomes" id="UP000054477">
    <property type="component" value="Unassembled WGS sequence"/>
</dbReference>
<name>A0A0C9WWZ2_9AGAR</name>
<dbReference type="STRING" id="1095629.A0A0C9WWZ2"/>
<organism evidence="3 4">
    <name type="scientific">Laccaria amethystina LaAM-08-1</name>
    <dbReference type="NCBI Taxonomy" id="1095629"/>
    <lineage>
        <taxon>Eukaryota</taxon>
        <taxon>Fungi</taxon>
        <taxon>Dikarya</taxon>
        <taxon>Basidiomycota</taxon>
        <taxon>Agaricomycotina</taxon>
        <taxon>Agaricomycetes</taxon>
        <taxon>Agaricomycetidae</taxon>
        <taxon>Agaricales</taxon>
        <taxon>Agaricineae</taxon>
        <taxon>Hydnangiaceae</taxon>
        <taxon>Laccaria</taxon>
    </lineage>
</organism>
<feature type="region of interest" description="Disordered" evidence="1">
    <location>
        <begin position="372"/>
        <end position="394"/>
    </location>
</feature>
<dbReference type="Pfam" id="PF18758">
    <property type="entry name" value="KDZ"/>
    <property type="match status" value="1"/>
</dbReference>
<evidence type="ECO:0000313" key="4">
    <source>
        <dbReference type="Proteomes" id="UP000054477"/>
    </source>
</evidence>
<accession>A0A0C9WWZ2</accession>